<dbReference type="InterPro" id="IPR007085">
    <property type="entry name" value="DNA/pantothenate-metab_flavo_C"/>
</dbReference>
<organism evidence="7 8">
    <name type="scientific">Trueperella pecoris</name>
    <dbReference type="NCBI Taxonomy" id="2733571"/>
    <lineage>
        <taxon>Bacteria</taxon>
        <taxon>Bacillati</taxon>
        <taxon>Actinomycetota</taxon>
        <taxon>Actinomycetes</taxon>
        <taxon>Actinomycetales</taxon>
        <taxon>Actinomycetaceae</taxon>
        <taxon>Trueperella</taxon>
    </lineage>
</organism>
<comment type="catalytic activity">
    <reaction evidence="3 4">
        <text>(R)-4'-phosphopantothenate + L-cysteine + CTP = N-[(R)-4-phosphopantothenoyl]-L-cysteine + CMP + diphosphate + H(+)</text>
        <dbReference type="Rhea" id="RHEA:19397"/>
        <dbReference type="ChEBI" id="CHEBI:10986"/>
        <dbReference type="ChEBI" id="CHEBI:15378"/>
        <dbReference type="ChEBI" id="CHEBI:33019"/>
        <dbReference type="ChEBI" id="CHEBI:35235"/>
        <dbReference type="ChEBI" id="CHEBI:37563"/>
        <dbReference type="ChEBI" id="CHEBI:59458"/>
        <dbReference type="ChEBI" id="CHEBI:60377"/>
        <dbReference type="EC" id="6.3.2.5"/>
    </reaction>
</comment>
<dbReference type="AlphaFoldDB" id="A0A7M1QXB1"/>
<dbReference type="InterPro" id="IPR035929">
    <property type="entry name" value="CoaB-like_sf"/>
</dbReference>
<dbReference type="PANTHER" id="PTHR14359">
    <property type="entry name" value="HOMO-OLIGOMERIC FLAVIN CONTAINING CYS DECARBOXYLASE FAMILY"/>
    <property type="match status" value="1"/>
</dbReference>
<comment type="similarity">
    <text evidence="3 4">In the C-terminal section; belongs to the PPC synthetase family.</text>
</comment>
<keyword evidence="3 4" id="KW-0285">Flavoprotein</keyword>
<accession>A0A7M1QXB1</accession>
<keyword evidence="1 3" id="KW-0210">Decarboxylase</keyword>
<proteinExistence type="inferred from homology"/>
<keyword evidence="3 4" id="KW-0436">Ligase</keyword>
<feature type="domain" description="DNA/pantothenate metabolism flavoprotein C-terminal" evidence="6">
    <location>
        <begin position="211"/>
        <end position="426"/>
    </location>
</feature>
<comment type="pathway">
    <text evidence="3 4">Cofactor biosynthesis; coenzyme A biosynthesis; CoA from (R)-pantothenate: step 2/5.</text>
</comment>
<dbReference type="SUPFAM" id="SSF52507">
    <property type="entry name" value="Homo-oligomeric flavin-containing Cys decarboxylases, HFCD"/>
    <property type="match status" value="1"/>
</dbReference>
<dbReference type="Proteomes" id="UP000595053">
    <property type="component" value="Chromosome"/>
</dbReference>
<comment type="similarity">
    <text evidence="3 4">In the N-terminal section; belongs to the HFCD (homo-oligomeric flavin containing Cys decarboxylase) superfamily.</text>
</comment>
<dbReference type="GO" id="GO:0010181">
    <property type="term" value="F:FMN binding"/>
    <property type="evidence" value="ECO:0007669"/>
    <property type="project" value="UniProtKB-UniRule"/>
</dbReference>
<gene>
    <name evidence="3 7" type="primary">coaBC</name>
    <name evidence="7" type="ORF">INS88_04870</name>
</gene>
<dbReference type="InterPro" id="IPR036551">
    <property type="entry name" value="Flavin_trans-like"/>
</dbReference>
<feature type="binding site" evidence="3">
    <location>
        <position position="370"/>
    </location>
    <ligand>
        <name>CTP</name>
        <dbReference type="ChEBI" id="CHEBI:37563"/>
    </ligand>
</feature>
<feature type="binding site" evidence="3">
    <location>
        <begin position="333"/>
        <end position="336"/>
    </location>
    <ligand>
        <name>CTP</name>
        <dbReference type="ChEBI" id="CHEBI:37563"/>
    </ligand>
</feature>
<keyword evidence="8" id="KW-1185">Reference proteome</keyword>
<feature type="binding site" evidence="3">
    <location>
        <position position="352"/>
    </location>
    <ligand>
        <name>CTP</name>
        <dbReference type="ChEBI" id="CHEBI:37563"/>
    </ligand>
</feature>
<dbReference type="Pfam" id="PF04127">
    <property type="entry name" value="DFP"/>
    <property type="match status" value="1"/>
</dbReference>
<feature type="binding site" evidence="3">
    <location>
        <position position="308"/>
    </location>
    <ligand>
        <name>CTP</name>
        <dbReference type="ChEBI" id="CHEBI:37563"/>
    </ligand>
</feature>
<evidence type="ECO:0000313" key="7">
    <source>
        <dbReference type="EMBL" id="QOR46639.1"/>
    </source>
</evidence>
<feature type="domain" description="Flavoprotein" evidence="5">
    <location>
        <begin position="18"/>
        <end position="189"/>
    </location>
</feature>
<dbReference type="GO" id="GO:0046872">
    <property type="term" value="F:metal ion binding"/>
    <property type="evidence" value="ECO:0007669"/>
    <property type="project" value="UniProtKB-KW"/>
</dbReference>
<dbReference type="NCBIfam" id="TIGR00521">
    <property type="entry name" value="coaBC_dfp"/>
    <property type="match status" value="1"/>
</dbReference>
<dbReference type="InterPro" id="IPR003382">
    <property type="entry name" value="Flavoprotein"/>
</dbReference>
<name>A0A7M1QXB1_9ACTO</name>
<dbReference type="EMBL" id="CP063213">
    <property type="protein sequence ID" value="QOR46639.1"/>
    <property type="molecule type" value="Genomic_DNA"/>
</dbReference>
<evidence type="ECO:0000256" key="3">
    <source>
        <dbReference type="HAMAP-Rule" id="MF_02225"/>
    </source>
</evidence>
<dbReference type="HAMAP" id="MF_02225">
    <property type="entry name" value="CoaBC"/>
    <property type="match status" value="1"/>
</dbReference>
<dbReference type="GO" id="GO:0015941">
    <property type="term" value="P:pantothenate catabolic process"/>
    <property type="evidence" value="ECO:0007669"/>
    <property type="project" value="InterPro"/>
</dbReference>
<comment type="function">
    <text evidence="3">Catalyzes two sequential steps in the biosynthesis of coenzyme A. In the first step cysteine is conjugated to 4'-phosphopantothenate to form 4-phosphopantothenoylcysteine. In the second step the latter compound is decarboxylated to form 4'-phosphopantotheine.</text>
</comment>
<evidence type="ECO:0000256" key="1">
    <source>
        <dbReference type="ARBA" id="ARBA00022793"/>
    </source>
</evidence>
<dbReference type="EC" id="6.3.2.5" evidence="3"/>
<comment type="cofactor">
    <cofactor evidence="3">
        <name>Mg(2+)</name>
        <dbReference type="ChEBI" id="CHEBI:18420"/>
    </cofactor>
</comment>
<comment type="cofactor">
    <cofactor evidence="3">
        <name>FMN</name>
        <dbReference type="ChEBI" id="CHEBI:58210"/>
    </cofactor>
    <text evidence="3">Binds 1 FMN per subunit.</text>
</comment>
<dbReference type="Gene3D" id="3.40.50.1950">
    <property type="entry name" value="Flavin prenyltransferase-like"/>
    <property type="match status" value="1"/>
</dbReference>
<dbReference type="SUPFAM" id="SSF102645">
    <property type="entry name" value="CoaB-like"/>
    <property type="match status" value="1"/>
</dbReference>
<dbReference type="PANTHER" id="PTHR14359:SF6">
    <property type="entry name" value="PHOSPHOPANTOTHENOYLCYSTEINE DECARBOXYLASE"/>
    <property type="match status" value="1"/>
</dbReference>
<dbReference type="Pfam" id="PF02441">
    <property type="entry name" value="Flavoprotein"/>
    <property type="match status" value="1"/>
</dbReference>
<sequence>MESRASHPGGSFPSTPPRVLVGVCGGIAAYKVATVVRLLRKAGVDVRVVPTPASLDFVGITTWKALSGQPVYVHTPEGAENVVHVNTGQRADLVLIAPATANTMAKVAAGIADNLLTASVLVATCPVMMAPAMHTEMWNNAATQANAATLRSRGVEFIGPESGHLTGSDSGIGRMSEPETIAQAVLDRLGVRGQEAETAHGHGVGERAGDLAGLSIAISAGGTREPIDPVRFIANLSTGRMGVELANEALARGATVSLVSANIDASVAGMVSPGVQVSKVSTAHELEAAMEKLAATHDVIVMSAAVSDFRVDNSADVKIKRGAPLKLSLVENPDILAGLARHKREGQIVVGFAAETGDEHVDYLEYGRQKARRKGADLLVINRVGAQAGFGDVDTTVTIVDSQGRTLSDATGSKRDAAAAIMTAIARKKSD</sequence>
<feature type="binding site" evidence="3">
    <location>
        <position position="318"/>
    </location>
    <ligand>
        <name>CTP</name>
        <dbReference type="ChEBI" id="CHEBI:37563"/>
    </ligand>
</feature>
<protein>
    <recommendedName>
        <fullName evidence="3">Coenzyme A biosynthesis bifunctional protein CoaBC</fullName>
    </recommendedName>
    <alternativeName>
        <fullName evidence="3">DNA/pantothenate metabolism flavoprotein</fullName>
    </alternativeName>
    <alternativeName>
        <fullName evidence="3">Phosphopantothenoylcysteine synthetase/decarboxylase</fullName>
        <shortName evidence="3">PPCS-PPCDC</shortName>
    </alternativeName>
    <domain>
        <recommendedName>
            <fullName evidence="3">Phosphopantothenoylcysteine decarboxylase</fullName>
            <shortName evidence="3">PPC decarboxylase</shortName>
            <shortName evidence="3">PPC-DC</shortName>
            <ecNumber evidence="3">4.1.1.36</ecNumber>
        </recommendedName>
        <alternativeName>
            <fullName evidence="3">CoaC</fullName>
        </alternativeName>
    </domain>
    <domain>
        <recommendedName>
            <fullName evidence="3">Phosphopantothenate--cysteine ligase</fullName>
            <ecNumber evidence="3">6.3.2.5</ecNumber>
        </recommendedName>
        <alternativeName>
            <fullName evidence="3">CoaB</fullName>
        </alternativeName>
        <alternativeName>
            <fullName evidence="3">Phosphopantothenoylcysteine synthetase</fullName>
            <shortName evidence="3">PPC synthetase</shortName>
            <shortName evidence="3">PPC-S</shortName>
        </alternativeName>
    </domain>
</protein>
<dbReference type="GO" id="GO:0004633">
    <property type="term" value="F:phosphopantothenoylcysteine decarboxylase activity"/>
    <property type="evidence" value="ECO:0007669"/>
    <property type="project" value="UniProtKB-UniRule"/>
</dbReference>
<dbReference type="UniPathway" id="UPA00241">
    <property type="reaction ID" value="UER00353"/>
</dbReference>
<feature type="region of interest" description="Phosphopantothenate--cysteine ligase" evidence="3">
    <location>
        <begin position="216"/>
        <end position="431"/>
    </location>
</feature>
<evidence type="ECO:0000256" key="2">
    <source>
        <dbReference type="ARBA" id="ARBA00023239"/>
    </source>
</evidence>
<reference evidence="7 8" key="1">
    <citation type="submission" date="2020-10" db="EMBL/GenBank/DDBJ databases">
        <title>Trueperella pecoris sp. nov. isolated from bovine and porcine specimens.</title>
        <authorList>
            <person name="Schoenecker L."/>
            <person name="Schnydrig P."/>
            <person name="Brodard I."/>
            <person name="Thomann A."/>
            <person name="Hemphill A."/>
            <person name="Rodriguez-Campos S."/>
            <person name="Perreten V."/>
            <person name="Jores J."/>
            <person name="Kittl S."/>
        </authorList>
    </citation>
    <scope>NUCLEOTIDE SEQUENCE [LARGE SCALE GENOMIC DNA]</scope>
    <source>
        <strain evidence="7 8">15A0121</strain>
    </source>
</reference>
<feature type="binding site" evidence="3">
    <location>
        <position position="374"/>
    </location>
    <ligand>
        <name>CTP</name>
        <dbReference type="ChEBI" id="CHEBI:37563"/>
    </ligand>
</feature>
<evidence type="ECO:0000313" key="8">
    <source>
        <dbReference type="Proteomes" id="UP000595053"/>
    </source>
</evidence>
<dbReference type="EC" id="4.1.1.36" evidence="3"/>
<dbReference type="InterPro" id="IPR005252">
    <property type="entry name" value="CoaBC"/>
</dbReference>
<keyword evidence="3" id="KW-0511">Multifunctional enzyme</keyword>
<comment type="caution">
    <text evidence="3">Lacks conserved residue(s) required for the propagation of feature annotation.</text>
</comment>
<keyword evidence="3" id="KW-0460">Magnesium</keyword>
<evidence type="ECO:0000259" key="6">
    <source>
        <dbReference type="Pfam" id="PF04127"/>
    </source>
</evidence>
<comment type="catalytic activity">
    <reaction evidence="3 4">
        <text>N-[(R)-4-phosphopantothenoyl]-L-cysteine + H(+) = (R)-4'-phosphopantetheine + CO2</text>
        <dbReference type="Rhea" id="RHEA:16793"/>
        <dbReference type="ChEBI" id="CHEBI:15378"/>
        <dbReference type="ChEBI" id="CHEBI:16526"/>
        <dbReference type="ChEBI" id="CHEBI:59458"/>
        <dbReference type="ChEBI" id="CHEBI:61723"/>
        <dbReference type="EC" id="4.1.1.36"/>
    </reaction>
</comment>
<keyword evidence="3 4" id="KW-0288">FMN</keyword>
<evidence type="ECO:0000256" key="4">
    <source>
        <dbReference type="RuleBase" id="RU364078"/>
    </source>
</evidence>
<dbReference type="GO" id="GO:0015937">
    <property type="term" value="P:coenzyme A biosynthetic process"/>
    <property type="evidence" value="ECO:0007669"/>
    <property type="project" value="UniProtKB-UniRule"/>
</dbReference>
<keyword evidence="2 3" id="KW-0456">Lyase</keyword>
<dbReference type="GO" id="GO:0004632">
    <property type="term" value="F:phosphopantothenate--cysteine ligase activity"/>
    <property type="evidence" value="ECO:0007669"/>
    <property type="project" value="UniProtKB-UniRule"/>
</dbReference>
<evidence type="ECO:0000259" key="5">
    <source>
        <dbReference type="Pfam" id="PF02441"/>
    </source>
</evidence>
<dbReference type="GO" id="GO:0071513">
    <property type="term" value="C:phosphopantothenoylcysteine decarboxylase complex"/>
    <property type="evidence" value="ECO:0007669"/>
    <property type="project" value="TreeGrafter"/>
</dbReference>
<comment type="pathway">
    <text evidence="3 4">Cofactor biosynthesis; coenzyme A biosynthesis; CoA from (R)-pantothenate: step 3/5.</text>
</comment>
<feature type="region of interest" description="Phosphopantothenoylcysteine decarboxylase" evidence="3">
    <location>
        <begin position="1"/>
        <end position="215"/>
    </location>
</feature>
<dbReference type="Gene3D" id="3.40.50.10300">
    <property type="entry name" value="CoaB-like"/>
    <property type="match status" value="1"/>
</dbReference>
<keyword evidence="3" id="KW-0479">Metal-binding</keyword>
<comment type="function">
    <text evidence="4">Catalyzes two steps in the biosynthesis of coenzyme A. In the first step cysteine is conjugated to 4'-phosphopantothenate to form 4-phosphopantothenoylcysteine, in the latter compound is decarboxylated to form 4'-phosphopantotheine.</text>
</comment>